<sequence length="144" mass="15687">MVGFFGSKSKRSSAVRDWSTGPLVKQSPLAADAPDVLAFAVEAARQADRPGGVDVEKVLGAIYRMLAGQMDAYADALPGLDAGQMAQMREALYARPDFRFEMFYEGLTYFGSSGIAMCNWLVEQWGTFQSVVVGLIEKGEFDRG</sequence>
<dbReference type="RefSeq" id="WP_381091758.1">
    <property type="nucleotide sequence ID" value="NZ_JBHUDX010000118.1"/>
</dbReference>
<organism evidence="1 2">
    <name type="scientific">Streptomyces caeni</name>
    <dbReference type="NCBI Taxonomy" id="2307231"/>
    <lineage>
        <taxon>Bacteria</taxon>
        <taxon>Bacillati</taxon>
        <taxon>Actinomycetota</taxon>
        <taxon>Actinomycetes</taxon>
        <taxon>Kitasatosporales</taxon>
        <taxon>Streptomycetaceae</taxon>
        <taxon>Streptomyces</taxon>
    </lineage>
</organism>
<name>A0ABW4J4N0_9ACTN</name>
<dbReference type="Proteomes" id="UP001597261">
    <property type="component" value="Unassembled WGS sequence"/>
</dbReference>
<gene>
    <name evidence="1" type="ORF">ACFSL4_34670</name>
</gene>
<reference evidence="2" key="1">
    <citation type="journal article" date="2019" name="Int. J. Syst. Evol. Microbiol.">
        <title>The Global Catalogue of Microorganisms (GCM) 10K type strain sequencing project: providing services to taxonomists for standard genome sequencing and annotation.</title>
        <authorList>
            <consortium name="The Broad Institute Genomics Platform"/>
            <consortium name="The Broad Institute Genome Sequencing Center for Infectious Disease"/>
            <person name="Wu L."/>
            <person name="Ma J."/>
        </authorList>
    </citation>
    <scope>NUCLEOTIDE SEQUENCE [LARGE SCALE GENOMIC DNA]</scope>
    <source>
        <strain evidence="2">CGMCC 1.12470</strain>
    </source>
</reference>
<comment type="caution">
    <text evidence="1">The sequence shown here is derived from an EMBL/GenBank/DDBJ whole genome shotgun (WGS) entry which is preliminary data.</text>
</comment>
<accession>A0ABW4J4N0</accession>
<evidence type="ECO:0000313" key="2">
    <source>
        <dbReference type="Proteomes" id="UP001597261"/>
    </source>
</evidence>
<proteinExistence type="predicted"/>
<evidence type="ECO:0000313" key="1">
    <source>
        <dbReference type="EMBL" id="MFD1663175.1"/>
    </source>
</evidence>
<dbReference type="EMBL" id="JBHUDX010000118">
    <property type="protein sequence ID" value="MFD1663175.1"/>
    <property type="molecule type" value="Genomic_DNA"/>
</dbReference>
<keyword evidence="2" id="KW-1185">Reference proteome</keyword>
<protein>
    <submittedName>
        <fullName evidence="1">Uncharacterized protein</fullName>
    </submittedName>
</protein>